<evidence type="ECO:0000256" key="2">
    <source>
        <dbReference type="SAM" id="MobiDB-lite"/>
    </source>
</evidence>
<feature type="signal peptide" evidence="3">
    <location>
        <begin position="1"/>
        <end position="18"/>
    </location>
</feature>
<comment type="caution">
    <text evidence="5">The sequence shown here is derived from an EMBL/GenBank/DDBJ whole genome shotgun (WGS) entry which is preliminary data.</text>
</comment>
<organism evidence="5 6">
    <name type="scientific">Chondromyces apiculatus DSM 436</name>
    <dbReference type="NCBI Taxonomy" id="1192034"/>
    <lineage>
        <taxon>Bacteria</taxon>
        <taxon>Pseudomonadati</taxon>
        <taxon>Myxococcota</taxon>
        <taxon>Polyangia</taxon>
        <taxon>Polyangiales</taxon>
        <taxon>Polyangiaceae</taxon>
        <taxon>Chondromyces</taxon>
    </lineage>
</organism>
<feature type="chain" id="PRO_5001500615" description="SbsA Ig-like domain-containing protein" evidence="3">
    <location>
        <begin position="19"/>
        <end position="538"/>
    </location>
</feature>
<dbReference type="Gene3D" id="2.130.10.130">
    <property type="entry name" value="Integrin alpha, N-terminal"/>
    <property type="match status" value="2"/>
</dbReference>
<dbReference type="eggNOG" id="COG4733">
    <property type="taxonomic scope" value="Bacteria"/>
</dbReference>
<evidence type="ECO:0000313" key="5">
    <source>
        <dbReference type="EMBL" id="EYF08536.1"/>
    </source>
</evidence>
<accession>A0A017TIX9</accession>
<evidence type="ECO:0000256" key="3">
    <source>
        <dbReference type="SAM" id="SignalP"/>
    </source>
</evidence>
<dbReference type="AlphaFoldDB" id="A0A017TIX9"/>
<dbReference type="Pfam" id="PF13517">
    <property type="entry name" value="FG-GAP_3"/>
    <property type="match status" value="3"/>
</dbReference>
<dbReference type="PROSITE" id="PS51257">
    <property type="entry name" value="PROKAR_LIPOPROTEIN"/>
    <property type="match status" value="1"/>
</dbReference>
<name>A0A017TIX9_9BACT</name>
<dbReference type="InterPro" id="IPR013517">
    <property type="entry name" value="FG-GAP"/>
</dbReference>
<feature type="domain" description="SbsA Ig-like" evidence="4">
    <location>
        <begin position="71"/>
        <end position="172"/>
    </location>
</feature>
<dbReference type="InterPro" id="IPR028994">
    <property type="entry name" value="Integrin_alpha_N"/>
</dbReference>
<dbReference type="Pfam" id="PF13205">
    <property type="entry name" value="Big_5"/>
    <property type="match status" value="1"/>
</dbReference>
<keyword evidence="1 3" id="KW-0732">Signal</keyword>
<protein>
    <recommendedName>
        <fullName evidence="4">SbsA Ig-like domain-containing protein</fullName>
    </recommendedName>
</protein>
<keyword evidence="6" id="KW-1185">Reference proteome</keyword>
<feature type="compositionally biased region" description="Gly residues" evidence="2">
    <location>
        <begin position="36"/>
        <end position="61"/>
    </location>
</feature>
<dbReference type="Proteomes" id="UP000019678">
    <property type="component" value="Unassembled WGS sequence"/>
</dbReference>
<evidence type="ECO:0000256" key="1">
    <source>
        <dbReference type="ARBA" id="ARBA00022729"/>
    </source>
</evidence>
<dbReference type="OrthoDB" id="886536at2"/>
<evidence type="ECO:0000313" key="6">
    <source>
        <dbReference type="Proteomes" id="UP000019678"/>
    </source>
</evidence>
<gene>
    <name evidence="5" type="ORF">CAP_4066</name>
</gene>
<dbReference type="RefSeq" id="WP_156040428.1">
    <property type="nucleotide sequence ID" value="NZ_ASRX01000003.1"/>
</dbReference>
<evidence type="ECO:0000259" key="4">
    <source>
        <dbReference type="Pfam" id="PF13205"/>
    </source>
</evidence>
<dbReference type="InterPro" id="IPR032812">
    <property type="entry name" value="SbsA_Ig"/>
</dbReference>
<dbReference type="SUPFAM" id="SSF69318">
    <property type="entry name" value="Integrin alpha N-terminal domain"/>
    <property type="match status" value="1"/>
</dbReference>
<dbReference type="PANTHER" id="PTHR46580">
    <property type="entry name" value="SENSOR KINASE-RELATED"/>
    <property type="match status" value="1"/>
</dbReference>
<sequence length="538" mass="54953">MKYAVLTTLCLLPAALFGCGSDVSGGATEGATEGSGAAGGTGGAGGVGGTGGTGGTGGAGGEEAPRCGPSDPPCVVASAPAANAADAPVDAEVAVTFSCAMAPDSVSAASFEVSGRSSGARTGELRAEGAEIAFTPTRPFFAGEHVDVALYPDLQSEAGVPLARPYLYQFVTATAESSGAPTASPQEFGTQLATVFGDFDGDGDLDLVMGANEEDDRKLYLWKNDGQGSFTRSEPGFNETDQALSLAAGDLDGDGDLDLFAGNDVIVGDGSKVWFNDGAGVFTDSGQSLINIDTYHTYDVVLGDVDGDGDLDALAATAGDFDGEFETVFWINDGNGTFSEPQPYGGWMTRQVAFADLDGDGDLDVLHTKSRTYTGDEIQWSHISFNDGTGSFPQGGEVGPGDVGLSLLGDLDGDGDLDAMFFPYFGSDFEVWRNDGAGNFTNSGVALPNATGDCAALGDMDGDGDLDAVVSFGGWNEKTKLLLNDGQGVFTKSPVQIPAGGKFVNLGDVDGDGDLDIFVANPEVPPSGVMAPRLWLNE</sequence>
<dbReference type="EMBL" id="ASRX01000003">
    <property type="protein sequence ID" value="EYF08536.1"/>
    <property type="molecule type" value="Genomic_DNA"/>
</dbReference>
<dbReference type="STRING" id="1192034.CAP_4066"/>
<feature type="region of interest" description="Disordered" evidence="2">
    <location>
        <begin position="28"/>
        <end position="71"/>
    </location>
</feature>
<proteinExistence type="predicted"/>
<reference evidence="5 6" key="1">
    <citation type="submission" date="2013-05" db="EMBL/GenBank/DDBJ databases">
        <title>Genome assembly of Chondromyces apiculatus DSM 436.</title>
        <authorList>
            <person name="Sharma G."/>
            <person name="Khatri I."/>
            <person name="Kaur C."/>
            <person name="Mayilraj S."/>
            <person name="Subramanian S."/>
        </authorList>
    </citation>
    <scope>NUCLEOTIDE SEQUENCE [LARGE SCALE GENOMIC DNA]</scope>
    <source>
        <strain evidence="5 6">DSM 436</strain>
    </source>
</reference>